<keyword evidence="3" id="KW-0812">Transmembrane</keyword>
<gene>
    <name evidence="4" type="ORF">SEMRO_540_G163040.1</name>
</gene>
<dbReference type="EMBL" id="CAICTM010000539">
    <property type="protein sequence ID" value="CAB9512523.1"/>
    <property type="molecule type" value="Genomic_DNA"/>
</dbReference>
<dbReference type="AlphaFoldDB" id="A0A9N8E126"/>
<keyword evidence="5" id="KW-1185">Reference proteome</keyword>
<dbReference type="PANTHER" id="PTHR48057">
    <property type="entry name" value="LEUCINE-RICH REPEAT SERINE/THREONINE-PROTEIN KINASE 1"/>
    <property type="match status" value="1"/>
</dbReference>
<evidence type="ECO:0000256" key="1">
    <source>
        <dbReference type="ARBA" id="ARBA00022737"/>
    </source>
</evidence>
<sequence>MTTTSGDGTKQEAKDSAVAEDDDDDAKWEEVEVLKHAPSPCQQTEKSPCQKTEKTEKPSEGTHSGGSVTSSNDFDCETPAPVLLAEQFSDVPSMPEEPLPIPPLRIAGTGSVSSTPGAFRSSPGLLPQRTEEVSRSILQEQQQYGHDEEEGNQVYVSNTEGLVEARAVDEEAVAGIAFPEATQANSSRTQSEKPAATLLLILAVLLVVGIVLLILGLTGSFGTSSSSSVPAKNTTSPTLQTDLLWNQLFGNLTNTSSTLQGLHDPTSPQSRALYWIRKDAFNQSYPQFRLRQRYALATFYYAMNGTFWLQSDNWLTVEHECAWYTAESRSITSHSTTYPSPCHGHDPIIEDSATFVANSTTISYDNPYYARLWMRHNNMYGTLPEEIYWLTSLTSLDFSFNPAIAGTISTHIGQLRDLEYLKAPSYWYKGGTVGFHGFVESVDWLHGTIPTEMALLTKLRVLDVGRAGHKLNGSLPRELFTQLTELENLLLSGNQFSGSLATEIGLLTKMQAMSTADNAFSGTLPSELGRLSLMKYTYLLGNQFSGSIPTELGRWSDVIWLSLNDNLLSGPLPSEVGLFSIIKEFPLQNNALESELPTEVGQLQLLRQLDVSQNQFTGTLRTEFARLTRLETLQMHGNRFSGPLVTTPDDLSMGNLTKLVMLDLSSNAFTGSIPDCWEALALLEEFDIHNNQISGNVPITLSAWGSTIRKVDLSSNALSGWLPMDLLEAWRNVTYLDIAGNEFLSGTFPGAYCERTRLLPDDEYTLVLGFDCSDRFCGCNCTSCSPWTNGTRR</sequence>
<dbReference type="InterPro" id="IPR052595">
    <property type="entry name" value="LRRC69/RLP"/>
</dbReference>
<dbReference type="InterPro" id="IPR001611">
    <property type="entry name" value="Leu-rich_rpt"/>
</dbReference>
<organism evidence="4 5">
    <name type="scientific">Seminavis robusta</name>
    <dbReference type="NCBI Taxonomy" id="568900"/>
    <lineage>
        <taxon>Eukaryota</taxon>
        <taxon>Sar</taxon>
        <taxon>Stramenopiles</taxon>
        <taxon>Ochrophyta</taxon>
        <taxon>Bacillariophyta</taxon>
        <taxon>Bacillariophyceae</taxon>
        <taxon>Bacillariophycidae</taxon>
        <taxon>Naviculales</taxon>
        <taxon>Naviculaceae</taxon>
        <taxon>Seminavis</taxon>
    </lineage>
</organism>
<keyword evidence="4" id="KW-0675">Receptor</keyword>
<accession>A0A9N8E126</accession>
<dbReference type="Proteomes" id="UP001153069">
    <property type="component" value="Unassembled WGS sequence"/>
</dbReference>
<keyword evidence="3" id="KW-0472">Membrane</keyword>
<evidence type="ECO:0000313" key="4">
    <source>
        <dbReference type="EMBL" id="CAB9512523.1"/>
    </source>
</evidence>
<evidence type="ECO:0000256" key="3">
    <source>
        <dbReference type="SAM" id="Phobius"/>
    </source>
</evidence>
<feature type="compositionally biased region" description="Basic and acidic residues" evidence="2">
    <location>
        <begin position="51"/>
        <end position="60"/>
    </location>
</feature>
<dbReference type="PANTHER" id="PTHR48057:SF7">
    <property type="entry name" value="LEUCINE-RICH REPEAT SERINE_THREONINE-PROTEIN KINASE 1"/>
    <property type="match status" value="1"/>
</dbReference>
<feature type="compositionally biased region" description="Polar residues" evidence="2">
    <location>
        <begin position="40"/>
        <end position="50"/>
    </location>
</feature>
<evidence type="ECO:0000313" key="5">
    <source>
        <dbReference type="Proteomes" id="UP001153069"/>
    </source>
</evidence>
<proteinExistence type="predicted"/>
<protein>
    <submittedName>
        <fullName evidence="4">Leucine-rich repeat receptor-like protein kinase</fullName>
    </submittedName>
</protein>
<dbReference type="SUPFAM" id="SSF52047">
    <property type="entry name" value="RNI-like"/>
    <property type="match status" value="1"/>
</dbReference>
<dbReference type="FunFam" id="3.80.10.10:FF:000383">
    <property type="entry name" value="Leucine-rich repeat receptor protein kinase EMS1"/>
    <property type="match status" value="1"/>
</dbReference>
<dbReference type="OrthoDB" id="676979at2759"/>
<comment type="caution">
    <text evidence="4">The sequence shown here is derived from an EMBL/GenBank/DDBJ whole genome shotgun (WGS) entry which is preliminary data.</text>
</comment>
<reference evidence="4" key="1">
    <citation type="submission" date="2020-06" db="EMBL/GenBank/DDBJ databases">
        <authorList>
            <consortium name="Plant Systems Biology data submission"/>
        </authorList>
    </citation>
    <scope>NUCLEOTIDE SEQUENCE</scope>
    <source>
        <strain evidence="4">D6</strain>
    </source>
</reference>
<feature type="compositionally biased region" description="Acidic residues" evidence="2">
    <location>
        <begin position="18"/>
        <end position="27"/>
    </location>
</feature>
<name>A0A9N8E126_9STRA</name>
<keyword evidence="4" id="KW-0418">Kinase</keyword>
<dbReference type="InterPro" id="IPR032675">
    <property type="entry name" value="LRR_dom_sf"/>
</dbReference>
<keyword evidence="1" id="KW-0677">Repeat</keyword>
<keyword evidence="3" id="KW-1133">Transmembrane helix</keyword>
<dbReference type="GO" id="GO:0016301">
    <property type="term" value="F:kinase activity"/>
    <property type="evidence" value="ECO:0007669"/>
    <property type="project" value="UniProtKB-KW"/>
</dbReference>
<evidence type="ECO:0000256" key="2">
    <source>
        <dbReference type="SAM" id="MobiDB-lite"/>
    </source>
</evidence>
<feature type="region of interest" description="Disordered" evidence="2">
    <location>
        <begin position="1"/>
        <end position="83"/>
    </location>
</feature>
<dbReference type="Pfam" id="PF00560">
    <property type="entry name" value="LRR_1"/>
    <property type="match status" value="1"/>
</dbReference>
<feature type="compositionally biased region" description="Polar residues" evidence="2">
    <location>
        <begin position="61"/>
        <end position="73"/>
    </location>
</feature>
<feature type="transmembrane region" description="Helical" evidence="3">
    <location>
        <begin position="195"/>
        <end position="217"/>
    </location>
</feature>
<keyword evidence="4" id="KW-0808">Transferase</keyword>
<dbReference type="Gene3D" id="3.80.10.10">
    <property type="entry name" value="Ribonuclease Inhibitor"/>
    <property type="match status" value="3"/>
</dbReference>